<dbReference type="GO" id="GO:0005829">
    <property type="term" value="C:cytosol"/>
    <property type="evidence" value="ECO:0007669"/>
    <property type="project" value="TreeGrafter"/>
</dbReference>
<reference evidence="2" key="1">
    <citation type="submission" date="2024-06" db="UniProtKB">
        <authorList>
            <consortium name="RefSeq"/>
        </authorList>
    </citation>
    <scope>NUCLEOTIDE SEQUENCE [LARGE SCALE GENOMIC DNA]</scope>
</reference>
<name>A0A8B8E5H0_CRAVI</name>
<dbReference type="Proteomes" id="UP000694844">
    <property type="component" value="Chromosome 1"/>
</dbReference>
<keyword evidence="2" id="KW-1185">Reference proteome</keyword>
<accession>A0A8B8E5H0</accession>
<gene>
    <name evidence="3" type="primary">LOC111132069</name>
</gene>
<dbReference type="PANTHER" id="PTHR35543">
    <property type="entry name" value="PROTEIN C11ORF74"/>
    <property type="match status" value="1"/>
</dbReference>
<dbReference type="PANTHER" id="PTHR35543:SF1">
    <property type="entry name" value="INTRAFLAGELLAR TRANSPORT-ASSOCIATED PROTEIN"/>
    <property type="match status" value="1"/>
</dbReference>
<evidence type="ECO:0000313" key="2">
    <source>
        <dbReference type="Proteomes" id="UP000694844"/>
    </source>
</evidence>
<dbReference type="GO" id="GO:0097731">
    <property type="term" value="C:9+0 non-motile cilium"/>
    <property type="evidence" value="ECO:0007669"/>
    <property type="project" value="TreeGrafter"/>
</dbReference>
<dbReference type="GO" id="GO:0120160">
    <property type="term" value="F:intraciliary transport particle A binding"/>
    <property type="evidence" value="ECO:0007669"/>
    <property type="project" value="TreeGrafter"/>
</dbReference>
<dbReference type="OrthoDB" id="10057631at2759"/>
<dbReference type="RefSeq" id="XP_022335430.1">
    <property type="nucleotide sequence ID" value="XM_022479722.1"/>
</dbReference>
<dbReference type="GO" id="GO:0007283">
    <property type="term" value="P:spermatogenesis"/>
    <property type="evidence" value="ECO:0007669"/>
    <property type="project" value="TreeGrafter"/>
</dbReference>
<reference evidence="3" key="2">
    <citation type="submission" date="2025-08" db="UniProtKB">
        <authorList>
            <consortium name="RefSeq"/>
        </authorList>
    </citation>
    <scope>IDENTIFICATION</scope>
    <source>
        <tissue evidence="3">Whole sample</tissue>
    </source>
</reference>
<feature type="compositionally biased region" description="Basic and acidic residues" evidence="1">
    <location>
        <begin position="70"/>
        <end position="112"/>
    </location>
</feature>
<sequence>MARKPHCDLRTRRAKVNMSTRPSHDNVINALGVNMSAALDQIMTVQEQSYDEFLDEFTYLNKDELKKDMLNPPKRKTEIPKVDKSMKTDEKSQQHDKILSAKGNREADKASTAEEDIEEEILVEGEKTSIMSQRAPTGSDITSKLKFDNFVMNEDTEDDAKCDENDDEFILDGYEASFHSNWKIGSSDKTSAGGHEEEETKDEYEADIDYLLQDNSENSKLIEIPVHFENKECQVTCAEQERNPSSQTVSIIDVNSPLSRLDPQRECDSSSEILSYTDRVGLPPIDSSLNPGEVEDPGSPRVINMKDQEGSLIFQLLIEQKWFQHLIYQRSAQMK</sequence>
<dbReference type="AlphaFoldDB" id="A0A8B8E5H0"/>
<evidence type="ECO:0000313" key="3">
    <source>
        <dbReference type="RefSeq" id="XP_022335430.1"/>
    </source>
</evidence>
<dbReference type="GO" id="GO:0007340">
    <property type="term" value="P:acrosome reaction"/>
    <property type="evidence" value="ECO:0007669"/>
    <property type="project" value="TreeGrafter"/>
</dbReference>
<organism evidence="2 3">
    <name type="scientific">Crassostrea virginica</name>
    <name type="common">Eastern oyster</name>
    <dbReference type="NCBI Taxonomy" id="6565"/>
    <lineage>
        <taxon>Eukaryota</taxon>
        <taxon>Metazoa</taxon>
        <taxon>Spiralia</taxon>
        <taxon>Lophotrochozoa</taxon>
        <taxon>Mollusca</taxon>
        <taxon>Bivalvia</taxon>
        <taxon>Autobranchia</taxon>
        <taxon>Pteriomorphia</taxon>
        <taxon>Ostreida</taxon>
        <taxon>Ostreoidea</taxon>
        <taxon>Ostreidae</taxon>
        <taxon>Crassostrea</taxon>
    </lineage>
</organism>
<dbReference type="GeneID" id="111132069"/>
<dbReference type="KEGG" id="cvn:111132069"/>
<dbReference type="Pfam" id="PF17722">
    <property type="entry name" value="IFTAP"/>
    <property type="match status" value="1"/>
</dbReference>
<dbReference type="InterPro" id="IPR040028">
    <property type="entry name" value="IFTAP"/>
</dbReference>
<proteinExistence type="predicted"/>
<protein>
    <submittedName>
        <fullName evidence="3">Uncharacterized protein LOC111132069 isoform X1</fullName>
    </submittedName>
</protein>
<feature type="region of interest" description="Disordered" evidence="1">
    <location>
        <begin position="70"/>
        <end position="115"/>
    </location>
</feature>
<evidence type="ECO:0000256" key="1">
    <source>
        <dbReference type="SAM" id="MobiDB-lite"/>
    </source>
</evidence>